<proteinExistence type="predicted"/>
<evidence type="ECO:0000313" key="2">
    <source>
        <dbReference type="EMBL" id="MBQ0934528.1"/>
    </source>
</evidence>
<feature type="transmembrane region" description="Helical" evidence="1">
    <location>
        <begin position="12"/>
        <end position="30"/>
    </location>
</feature>
<evidence type="ECO:0000256" key="1">
    <source>
        <dbReference type="SAM" id="Phobius"/>
    </source>
</evidence>
<keyword evidence="1" id="KW-0812">Transmembrane</keyword>
<reference evidence="2 3" key="1">
    <citation type="submission" date="2021-04" db="EMBL/GenBank/DDBJ databases">
        <title>The genome sequence of type strain Ideonella paludis KCTC 32238.</title>
        <authorList>
            <person name="Liu Y."/>
        </authorList>
    </citation>
    <scope>NUCLEOTIDE SEQUENCE [LARGE SCALE GENOMIC DNA]</scope>
    <source>
        <strain evidence="2 3">KCTC 32238</strain>
    </source>
</reference>
<comment type="caution">
    <text evidence="2">The sequence shown here is derived from an EMBL/GenBank/DDBJ whole genome shotgun (WGS) entry which is preliminary data.</text>
</comment>
<accession>A0ABS5DTS1</accession>
<keyword evidence="1" id="KW-0472">Membrane</keyword>
<dbReference type="Proteomes" id="UP000672097">
    <property type="component" value="Unassembled WGS sequence"/>
</dbReference>
<keyword evidence="3" id="KW-1185">Reference proteome</keyword>
<organism evidence="2 3">
    <name type="scientific">Ideonella paludis</name>
    <dbReference type="NCBI Taxonomy" id="1233411"/>
    <lineage>
        <taxon>Bacteria</taxon>
        <taxon>Pseudomonadati</taxon>
        <taxon>Pseudomonadota</taxon>
        <taxon>Betaproteobacteria</taxon>
        <taxon>Burkholderiales</taxon>
        <taxon>Sphaerotilaceae</taxon>
        <taxon>Ideonella</taxon>
    </lineage>
</organism>
<keyword evidence="1" id="KW-1133">Transmembrane helix</keyword>
<feature type="transmembrane region" description="Helical" evidence="1">
    <location>
        <begin position="79"/>
        <end position="99"/>
    </location>
</feature>
<feature type="transmembrane region" description="Helical" evidence="1">
    <location>
        <begin position="36"/>
        <end position="67"/>
    </location>
</feature>
<evidence type="ECO:0000313" key="3">
    <source>
        <dbReference type="Proteomes" id="UP000672097"/>
    </source>
</evidence>
<name>A0ABS5DTS1_9BURK</name>
<feature type="transmembrane region" description="Helical" evidence="1">
    <location>
        <begin position="119"/>
        <end position="135"/>
    </location>
</feature>
<dbReference type="RefSeq" id="WP_210806454.1">
    <property type="nucleotide sequence ID" value="NZ_JAGQDG010000001.1"/>
</dbReference>
<sequence length="153" mass="16864">MHAELPSKMAAPTIVLIIASVASYCGSLAMEAVDGQYGFVCLLFGWISVLSLTNLSWLANFMLWIAAYYTIAARRGAGMFWSCSTALLMASNLIVKRYATWDSGDGLGYSTIRSFGPGFWLWLAAPMLLIIAHVWESRRRAPPQGSQRHRATP</sequence>
<gene>
    <name evidence="2" type="ORF">KAK11_04230</name>
</gene>
<dbReference type="EMBL" id="JAGQDG010000001">
    <property type="protein sequence ID" value="MBQ0934528.1"/>
    <property type="molecule type" value="Genomic_DNA"/>
</dbReference>
<protein>
    <submittedName>
        <fullName evidence="2">Uncharacterized protein</fullName>
    </submittedName>
</protein>